<proteinExistence type="predicted"/>
<evidence type="ECO:0000313" key="2">
    <source>
        <dbReference type="EMBL" id="KAK7508587.1"/>
    </source>
</evidence>
<organism evidence="2 3">
    <name type="scientific">Batillaria attramentaria</name>
    <dbReference type="NCBI Taxonomy" id="370345"/>
    <lineage>
        <taxon>Eukaryota</taxon>
        <taxon>Metazoa</taxon>
        <taxon>Spiralia</taxon>
        <taxon>Lophotrochozoa</taxon>
        <taxon>Mollusca</taxon>
        <taxon>Gastropoda</taxon>
        <taxon>Caenogastropoda</taxon>
        <taxon>Sorbeoconcha</taxon>
        <taxon>Cerithioidea</taxon>
        <taxon>Batillariidae</taxon>
        <taxon>Batillaria</taxon>
    </lineage>
</organism>
<evidence type="ECO:0000256" key="1">
    <source>
        <dbReference type="SAM" id="MobiDB-lite"/>
    </source>
</evidence>
<feature type="compositionally biased region" description="Basic and acidic residues" evidence="1">
    <location>
        <begin position="12"/>
        <end position="22"/>
    </location>
</feature>
<comment type="caution">
    <text evidence="2">The sequence shown here is derived from an EMBL/GenBank/DDBJ whole genome shotgun (WGS) entry which is preliminary data.</text>
</comment>
<accession>A0ABD0MBI3</accession>
<dbReference type="EMBL" id="JACVVK020000001">
    <property type="protein sequence ID" value="KAK7508587.1"/>
    <property type="molecule type" value="Genomic_DNA"/>
</dbReference>
<feature type="region of interest" description="Disordered" evidence="1">
    <location>
        <begin position="1"/>
        <end position="38"/>
    </location>
</feature>
<name>A0ABD0MBI3_9CAEN</name>
<dbReference type="AlphaFoldDB" id="A0ABD0MBI3"/>
<dbReference type="Proteomes" id="UP001519460">
    <property type="component" value="Unassembled WGS sequence"/>
</dbReference>
<evidence type="ECO:0000313" key="3">
    <source>
        <dbReference type="Proteomes" id="UP001519460"/>
    </source>
</evidence>
<keyword evidence="3" id="KW-1185">Reference proteome</keyword>
<reference evidence="2 3" key="1">
    <citation type="journal article" date="2023" name="Sci. Data">
        <title>Genome assembly of the Korean intertidal mud-creeper Batillaria attramentaria.</title>
        <authorList>
            <person name="Patra A.K."/>
            <person name="Ho P.T."/>
            <person name="Jun S."/>
            <person name="Lee S.J."/>
            <person name="Kim Y."/>
            <person name="Won Y.J."/>
        </authorList>
    </citation>
    <scope>NUCLEOTIDE SEQUENCE [LARGE SCALE GENOMIC DNA]</scope>
    <source>
        <strain evidence="2">Wonlab-2016</strain>
    </source>
</reference>
<protein>
    <submittedName>
        <fullName evidence="2">Uncharacterized protein</fullName>
    </submittedName>
</protein>
<gene>
    <name evidence="2" type="ORF">BaRGS_00000153</name>
</gene>
<feature type="compositionally biased region" description="Polar residues" evidence="1">
    <location>
        <begin position="23"/>
        <end position="34"/>
    </location>
</feature>
<sequence length="113" mass="12971">MSSRYLPTPKLPDNRQYKDTQEASHTLSSISASVSERREGSRYELVLNLMHQTLQPKRNDFPGKRQRQSFTSSSGYLSVGFGEQIFSFPLPLFLQIKDFLAAGATLWPRRDFI</sequence>